<proteinExistence type="predicted"/>
<dbReference type="Proteomes" id="UP000004221">
    <property type="component" value="Unassembled WGS sequence"/>
</dbReference>
<reference evidence="2 3" key="1">
    <citation type="journal article" date="2012" name="ISME J.">
        <title>Nitrification expanded: discovery, physiology and genomics of a nitrite-oxidizing bacterium from the phylum Chloroflexi.</title>
        <authorList>
            <person name="Sorokin D.Y."/>
            <person name="Lucker S."/>
            <person name="Vejmelkova D."/>
            <person name="Kostrikina N.A."/>
            <person name="Kleerebezem R."/>
            <person name="Rijpstra W.I."/>
            <person name="Damste J.S."/>
            <person name="Le Paslier D."/>
            <person name="Muyzer G."/>
            <person name="Wagner M."/>
            <person name="van Loosdrecht M.C."/>
            <person name="Daims H."/>
        </authorList>
    </citation>
    <scope>NUCLEOTIDE SEQUENCE [LARGE SCALE GENOMIC DNA]</scope>
    <source>
        <strain evidence="3">none</strain>
    </source>
</reference>
<keyword evidence="3" id="KW-1185">Reference proteome</keyword>
<evidence type="ECO:0000256" key="1">
    <source>
        <dbReference type="SAM" id="Phobius"/>
    </source>
</evidence>
<sequence length="205" mass="21564">MRLFTLYLRSRRAGFAAVSLIAVAILGWIGADWMLQLPQFGGASGHALIPAVLLMPILSGCAIALTTPSPFGETERTGSRSLPALRLLHLGGLLLWAAVTFAVVAHQWAHPAAELMLARNLAGFTGLALLGAWLLGGRLSWVLPIAFGGVVTLTGRDGLGQFAWWAWSIRPGEDALAALLALAALFVGLAAVALLGPRERVGEVE</sequence>
<feature type="transmembrane region" description="Helical" evidence="1">
    <location>
        <begin position="87"/>
        <end position="109"/>
    </location>
</feature>
<dbReference type="EMBL" id="CAGS01000281">
    <property type="protein sequence ID" value="CCF84511.1"/>
    <property type="molecule type" value="Genomic_DNA"/>
</dbReference>
<feature type="transmembrane region" description="Helical" evidence="1">
    <location>
        <begin position="176"/>
        <end position="196"/>
    </location>
</feature>
<protein>
    <submittedName>
        <fullName evidence="2">Uncharacterized protein</fullName>
    </submittedName>
</protein>
<gene>
    <name evidence="2" type="ORF">NITHO_3510016</name>
</gene>
<feature type="transmembrane region" description="Helical" evidence="1">
    <location>
        <begin position="43"/>
        <end position="66"/>
    </location>
</feature>
<evidence type="ECO:0000313" key="2">
    <source>
        <dbReference type="EMBL" id="CCF84511.1"/>
    </source>
</evidence>
<organism evidence="2 3">
    <name type="scientific">Nitrolancea hollandica Lb</name>
    <dbReference type="NCBI Taxonomy" id="1129897"/>
    <lineage>
        <taxon>Bacteria</taxon>
        <taxon>Pseudomonadati</taxon>
        <taxon>Thermomicrobiota</taxon>
        <taxon>Thermomicrobia</taxon>
        <taxon>Sphaerobacterales</taxon>
        <taxon>Sphaerobacterineae</taxon>
        <taxon>Sphaerobacteraceae</taxon>
        <taxon>Nitrolancea</taxon>
    </lineage>
</organism>
<dbReference type="AlphaFoldDB" id="I4EIJ9"/>
<dbReference type="OrthoDB" id="4177349at2"/>
<keyword evidence="1" id="KW-0472">Membrane</keyword>
<keyword evidence="1" id="KW-0812">Transmembrane</keyword>
<keyword evidence="1" id="KW-1133">Transmembrane helix</keyword>
<comment type="caution">
    <text evidence="2">The sequence shown here is derived from an EMBL/GenBank/DDBJ whole genome shotgun (WGS) entry which is preliminary data.</text>
</comment>
<name>I4EIJ9_9BACT</name>
<dbReference type="RefSeq" id="WP_008478725.1">
    <property type="nucleotide sequence ID" value="NZ_CAGS01000281.1"/>
</dbReference>
<evidence type="ECO:0000313" key="3">
    <source>
        <dbReference type="Proteomes" id="UP000004221"/>
    </source>
</evidence>
<accession>I4EIJ9</accession>
<feature type="transmembrane region" description="Helical" evidence="1">
    <location>
        <begin position="12"/>
        <end position="31"/>
    </location>
</feature>